<evidence type="ECO:0000313" key="3">
    <source>
        <dbReference type="EMBL" id="KAK8770176.1"/>
    </source>
</evidence>
<evidence type="ECO:0000256" key="1">
    <source>
        <dbReference type="SAM" id="MobiDB-lite"/>
    </source>
</evidence>
<evidence type="ECO:0008006" key="5">
    <source>
        <dbReference type="Google" id="ProtNLM"/>
    </source>
</evidence>
<keyword evidence="2" id="KW-0732">Signal</keyword>
<accession>A0AAQ4E656</accession>
<sequence>MTKQAPPKHVALLFFLFAVYILQLETNIKEEPVCSPDYSADCTSDANDSVLDGSDAELTPDTATQQYREKLDAANLRTWSPYGLFPNLSSFVQPLLHGDPMSAKKHKALSCKLRDEIIQFLNDHKLIQHNNSSAMRWAYCALGRSLATRYPCMAWEHATPGTKSYSRKKNRWSVFIQRLTATRKAQKWKVMRMLQDANSTMTKPTTQTTRMTSTTRATCASPEASTMQE</sequence>
<protein>
    <recommendedName>
        <fullName evidence="5">Secreted protein</fullName>
    </recommendedName>
</protein>
<reference evidence="3 4" key="1">
    <citation type="journal article" date="2023" name="Arcadia Sci">
        <title>De novo assembly of a long-read Amblyomma americanum tick genome.</title>
        <authorList>
            <person name="Chou S."/>
            <person name="Poskanzer K.E."/>
            <person name="Rollins M."/>
            <person name="Thuy-Boun P.S."/>
        </authorList>
    </citation>
    <scope>NUCLEOTIDE SEQUENCE [LARGE SCALE GENOMIC DNA]</scope>
    <source>
        <strain evidence="3">F_SG_1</strain>
        <tissue evidence="3">Salivary glands</tissue>
    </source>
</reference>
<feature type="region of interest" description="Disordered" evidence="1">
    <location>
        <begin position="199"/>
        <end position="229"/>
    </location>
</feature>
<evidence type="ECO:0000256" key="2">
    <source>
        <dbReference type="SAM" id="SignalP"/>
    </source>
</evidence>
<proteinExistence type="predicted"/>
<feature type="compositionally biased region" description="Low complexity" evidence="1">
    <location>
        <begin position="199"/>
        <end position="218"/>
    </location>
</feature>
<gene>
    <name evidence="3" type="ORF">V5799_013360</name>
</gene>
<name>A0AAQ4E656_AMBAM</name>
<comment type="caution">
    <text evidence="3">The sequence shown here is derived from an EMBL/GenBank/DDBJ whole genome shotgun (WGS) entry which is preliminary data.</text>
</comment>
<dbReference type="AlphaFoldDB" id="A0AAQ4E656"/>
<dbReference type="Proteomes" id="UP001321473">
    <property type="component" value="Unassembled WGS sequence"/>
</dbReference>
<evidence type="ECO:0000313" key="4">
    <source>
        <dbReference type="Proteomes" id="UP001321473"/>
    </source>
</evidence>
<keyword evidence="4" id="KW-1185">Reference proteome</keyword>
<feature type="signal peptide" evidence="2">
    <location>
        <begin position="1"/>
        <end position="23"/>
    </location>
</feature>
<organism evidence="3 4">
    <name type="scientific">Amblyomma americanum</name>
    <name type="common">Lone star tick</name>
    <dbReference type="NCBI Taxonomy" id="6943"/>
    <lineage>
        <taxon>Eukaryota</taxon>
        <taxon>Metazoa</taxon>
        <taxon>Ecdysozoa</taxon>
        <taxon>Arthropoda</taxon>
        <taxon>Chelicerata</taxon>
        <taxon>Arachnida</taxon>
        <taxon>Acari</taxon>
        <taxon>Parasitiformes</taxon>
        <taxon>Ixodida</taxon>
        <taxon>Ixodoidea</taxon>
        <taxon>Ixodidae</taxon>
        <taxon>Amblyomminae</taxon>
        <taxon>Amblyomma</taxon>
    </lineage>
</organism>
<dbReference type="EMBL" id="JARKHS020021541">
    <property type="protein sequence ID" value="KAK8770176.1"/>
    <property type="molecule type" value="Genomic_DNA"/>
</dbReference>
<feature type="chain" id="PRO_5042820284" description="Secreted protein" evidence="2">
    <location>
        <begin position="24"/>
        <end position="229"/>
    </location>
</feature>